<evidence type="ECO:0000313" key="2">
    <source>
        <dbReference type="EMBL" id="CAA9382200.1"/>
    </source>
</evidence>
<feature type="non-terminal residue" evidence="2">
    <location>
        <position position="60"/>
    </location>
</feature>
<feature type="transmembrane region" description="Helical" evidence="1">
    <location>
        <begin position="12"/>
        <end position="33"/>
    </location>
</feature>
<proteinExistence type="predicted"/>
<sequence length="60" mass="5876">MTAEPLLRVTSIKVKLGLLVAASVVVAALVATLGSAAGVAPWLALPVTVAVALGVTQLLA</sequence>
<dbReference type="AlphaFoldDB" id="A0A6J4NAC2"/>
<accession>A0A6J4NAC2</accession>
<name>A0A6J4NAC2_9ACTN</name>
<dbReference type="RefSeq" id="WP_295657500.1">
    <property type="nucleotide sequence ID" value="NZ_CADCUP010000070.1"/>
</dbReference>
<feature type="transmembrane region" description="Helical" evidence="1">
    <location>
        <begin position="39"/>
        <end position="59"/>
    </location>
</feature>
<organism evidence="2">
    <name type="scientific">uncultured Nocardioides sp</name>
    <dbReference type="NCBI Taxonomy" id="198441"/>
    <lineage>
        <taxon>Bacteria</taxon>
        <taxon>Bacillati</taxon>
        <taxon>Actinomycetota</taxon>
        <taxon>Actinomycetes</taxon>
        <taxon>Propionibacteriales</taxon>
        <taxon>Nocardioidaceae</taxon>
        <taxon>Nocardioides</taxon>
        <taxon>environmental samples</taxon>
    </lineage>
</organism>
<keyword evidence="1" id="KW-0472">Membrane</keyword>
<evidence type="ECO:0000256" key="1">
    <source>
        <dbReference type="SAM" id="Phobius"/>
    </source>
</evidence>
<reference evidence="2" key="1">
    <citation type="submission" date="2020-02" db="EMBL/GenBank/DDBJ databases">
        <authorList>
            <person name="Meier V. D."/>
        </authorList>
    </citation>
    <scope>NUCLEOTIDE SEQUENCE</scope>
    <source>
        <strain evidence="2">AVDCRST_MAG06</strain>
    </source>
</reference>
<gene>
    <name evidence="2" type="ORF">AVDCRST_MAG06-1044</name>
</gene>
<protein>
    <submittedName>
        <fullName evidence="2">Uncharacterized protein</fullName>
    </submittedName>
</protein>
<dbReference type="EMBL" id="CADCUP010000070">
    <property type="protein sequence ID" value="CAA9382200.1"/>
    <property type="molecule type" value="Genomic_DNA"/>
</dbReference>
<keyword evidence="1" id="KW-1133">Transmembrane helix</keyword>
<keyword evidence="1" id="KW-0812">Transmembrane</keyword>